<dbReference type="InterPro" id="IPR050300">
    <property type="entry name" value="GDXG_lipolytic_enzyme"/>
</dbReference>
<evidence type="ECO:0000256" key="1">
    <source>
        <dbReference type="ARBA" id="ARBA00022801"/>
    </source>
</evidence>
<name>A0A8H7XNJ4_PSICU</name>
<dbReference type="AlphaFoldDB" id="A0A8H7XNJ4"/>
<gene>
    <name evidence="3" type="ORF">JR316_010536</name>
</gene>
<dbReference type="OrthoDB" id="408631at2759"/>
<dbReference type="InterPro" id="IPR029058">
    <property type="entry name" value="AB_hydrolase_fold"/>
</dbReference>
<sequence length="309" mass="33993">MTDTNPIEILYKRADGVDIFMDVYIPSTASKASPASILLWWHGGGLLQGSRKAVAPHMLQAPEKHNLCIVSVDYRLAPQTRMPGILEDCLDAIDFIHGVRFAEQTGHRANPSKIVVSGSSAGGWLSLLAGTGIGYKACGLPAPRPVQGIVAIYPITDLLDPFWKTKQRPVSYMDRVIDFSEVESFVDPTSAKTSWSAPDGKRSIFYHYMVQEAILSSLLLDGTNIKEEHFSIAAGIKLKKDTVIPPIYIVTGNSDGKVPHVQSLDVVAALKEIGEEVEYEELDGLDHGFDREAEYTMDKLYQFVAKVTK</sequence>
<comment type="caution">
    <text evidence="3">The sequence shown here is derived from an EMBL/GenBank/DDBJ whole genome shotgun (WGS) entry which is preliminary data.</text>
</comment>
<reference evidence="3" key="1">
    <citation type="submission" date="2021-02" db="EMBL/GenBank/DDBJ databases">
        <title>Psilocybe cubensis genome.</title>
        <authorList>
            <person name="Mckernan K.J."/>
            <person name="Crawford S."/>
            <person name="Trippe A."/>
            <person name="Kane L.T."/>
            <person name="Mclaughlin S."/>
        </authorList>
    </citation>
    <scope>NUCLEOTIDE SEQUENCE [LARGE SCALE GENOMIC DNA]</scope>
    <source>
        <strain evidence="3">MGC-MH-2018</strain>
    </source>
</reference>
<organism evidence="3">
    <name type="scientific">Psilocybe cubensis</name>
    <name type="common">Psychedelic mushroom</name>
    <name type="synonym">Stropharia cubensis</name>
    <dbReference type="NCBI Taxonomy" id="181762"/>
    <lineage>
        <taxon>Eukaryota</taxon>
        <taxon>Fungi</taxon>
        <taxon>Dikarya</taxon>
        <taxon>Basidiomycota</taxon>
        <taxon>Agaricomycotina</taxon>
        <taxon>Agaricomycetes</taxon>
        <taxon>Agaricomycetidae</taxon>
        <taxon>Agaricales</taxon>
        <taxon>Agaricineae</taxon>
        <taxon>Strophariaceae</taxon>
        <taxon>Psilocybe</taxon>
    </lineage>
</organism>
<dbReference type="Pfam" id="PF07859">
    <property type="entry name" value="Abhydrolase_3"/>
    <property type="match status" value="1"/>
</dbReference>
<proteinExistence type="predicted"/>
<dbReference type="PANTHER" id="PTHR48081">
    <property type="entry name" value="AB HYDROLASE SUPERFAMILY PROTEIN C4A8.06C"/>
    <property type="match status" value="1"/>
</dbReference>
<accession>A0A8H7XNJ4</accession>
<dbReference type="EMBL" id="JAFIQS010000011">
    <property type="protein sequence ID" value="KAG5164890.1"/>
    <property type="molecule type" value="Genomic_DNA"/>
</dbReference>
<dbReference type="InterPro" id="IPR013094">
    <property type="entry name" value="AB_hydrolase_3"/>
</dbReference>
<dbReference type="PANTHER" id="PTHR48081:SF3">
    <property type="entry name" value="ALPHA_BETA HYDROLASE FOLD-3 DOMAIN-CONTAINING PROTEIN"/>
    <property type="match status" value="1"/>
</dbReference>
<dbReference type="SUPFAM" id="SSF53474">
    <property type="entry name" value="alpha/beta-Hydrolases"/>
    <property type="match status" value="1"/>
</dbReference>
<feature type="domain" description="Alpha/beta hydrolase fold-3" evidence="2">
    <location>
        <begin position="38"/>
        <end position="289"/>
    </location>
</feature>
<evidence type="ECO:0000313" key="3">
    <source>
        <dbReference type="EMBL" id="KAG5164890.1"/>
    </source>
</evidence>
<evidence type="ECO:0000259" key="2">
    <source>
        <dbReference type="Pfam" id="PF07859"/>
    </source>
</evidence>
<dbReference type="GO" id="GO:0016787">
    <property type="term" value="F:hydrolase activity"/>
    <property type="evidence" value="ECO:0007669"/>
    <property type="project" value="UniProtKB-KW"/>
</dbReference>
<keyword evidence="1" id="KW-0378">Hydrolase</keyword>
<protein>
    <recommendedName>
        <fullName evidence="2">Alpha/beta hydrolase fold-3 domain-containing protein</fullName>
    </recommendedName>
</protein>
<dbReference type="Gene3D" id="3.40.50.1820">
    <property type="entry name" value="alpha/beta hydrolase"/>
    <property type="match status" value="1"/>
</dbReference>